<evidence type="ECO:0000256" key="6">
    <source>
        <dbReference type="ARBA" id="ARBA00023002"/>
    </source>
</evidence>
<sequence>MTTAPTDAPVADSTLSEADVEKLWKAFSVFDTDESGAVSVEEMGAVMRSLGQNPSAAELRDLLNEVDIDRSGSIDFGEFKTLMVSRSGDRRSRLKLAFSVFDKDGSGHITVDEMSSVMSQVGLTRAELDAMVKEVDDDGDGSIDFAEFCKLAPEAPSPGPSGSALDPIAAPLDRPAATAAAIVGGLAVRERAQPVAELVPTPEAGAARVEAELTLMREQVARQQQEDKVRGTSILQLQIGFFRLIQGAAYRCFRESFSANHETHLQVRNLPYRITEFVPFVRAAMALYKGLGVVEEVCHPMIDAVVQSLDEEYARLQHRIANWPSIPKTEEMLAEHRAMVEARSRSANTREKFAAGIEFAITMQKQRLDLRDVVEGVFAVNELNRLREEELLQERAPQPAKPAGDPRNYLTKWNRVLLDNALETVDGAMMPVAYFYEDFMPKLLTAFTVSTAAHVATCTNVDDAVLNAWFKWMQDEGDFTGHGADIGAAFPTCSPAEKLCLLQGWWLSRHYLNGVQKRRERAEAGRDTGGLSQYIAFIDVYLGRSDIRDSQMRLSFPYYIGPAVWRSLHTTAEIVSEKSTAEQQALVYGFKDFFKLFATMYPCPYCRHHLNAYVVQNREVDMYPVEYLLLGHDPGASSFNMSIDDKLKTVTDGPSLRMFLWKLHNTVSSSIARSEEWYHRDDSAFYTTRYWPSLAAELARARAFKHRSISIERIEANYQLLKPVGRLAGVRLELQRLLAKGDVDSIGQAKKIAKDYIAQLEASVSNGRFLQDNYRLDPTLSDPLNPTYSEEEEALGRSGLYTEV</sequence>
<organism evidence="11 12">
    <name type="scientific">Enhygromyxa salina</name>
    <dbReference type="NCBI Taxonomy" id="215803"/>
    <lineage>
        <taxon>Bacteria</taxon>
        <taxon>Pseudomonadati</taxon>
        <taxon>Myxococcota</taxon>
        <taxon>Polyangia</taxon>
        <taxon>Nannocystales</taxon>
        <taxon>Nannocystaceae</taxon>
        <taxon>Enhygromyxa</taxon>
    </lineage>
</organism>
<dbReference type="AlphaFoldDB" id="A0A2S9Y5R1"/>
<dbReference type="GO" id="GO:0016972">
    <property type="term" value="F:thiol oxidase activity"/>
    <property type="evidence" value="ECO:0007669"/>
    <property type="project" value="UniProtKB-EC"/>
</dbReference>
<evidence type="ECO:0000259" key="9">
    <source>
        <dbReference type="PROSITE" id="PS50222"/>
    </source>
</evidence>
<keyword evidence="7" id="KW-1015">Disulfide bond</keyword>
<proteinExistence type="predicted"/>
<dbReference type="FunFam" id="1.10.238.10:FF:000178">
    <property type="entry name" value="Calmodulin-2 A"/>
    <property type="match status" value="2"/>
</dbReference>
<dbReference type="PANTHER" id="PTHR23048">
    <property type="entry name" value="MYOSIN LIGHT CHAIN 1, 3"/>
    <property type="match status" value="1"/>
</dbReference>
<feature type="domain" description="EF-hand" evidence="9">
    <location>
        <begin position="126"/>
        <end position="158"/>
    </location>
</feature>
<dbReference type="SMART" id="SM00054">
    <property type="entry name" value="EFh"/>
    <property type="match status" value="4"/>
</dbReference>
<dbReference type="Gene3D" id="1.20.120.310">
    <property type="entry name" value="ERV/ALR sulfhydryl oxidase domain"/>
    <property type="match status" value="1"/>
</dbReference>
<feature type="domain" description="EF-hand" evidence="9">
    <location>
        <begin position="54"/>
        <end position="88"/>
    </location>
</feature>
<dbReference type="PROSITE" id="PS51324">
    <property type="entry name" value="ERV_ALR"/>
    <property type="match status" value="1"/>
</dbReference>
<evidence type="ECO:0000256" key="4">
    <source>
        <dbReference type="ARBA" id="ARBA00022737"/>
    </source>
</evidence>
<evidence type="ECO:0000256" key="5">
    <source>
        <dbReference type="ARBA" id="ARBA00022827"/>
    </source>
</evidence>
<keyword evidence="5" id="KW-0274">FAD</keyword>
<evidence type="ECO:0000256" key="1">
    <source>
        <dbReference type="ARBA" id="ARBA00001974"/>
    </source>
</evidence>
<dbReference type="Pfam" id="PF04777">
    <property type="entry name" value="Evr1_Alr"/>
    <property type="match status" value="1"/>
</dbReference>
<dbReference type="Proteomes" id="UP000238823">
    <property type="component" value="Unassembled WGS sequence"/>
</dbReference>
<evidence type="ECO:0000256" key="2">
    <source>
        <dbReference type="ARBA" id="ARBA00012512"/>
    </source>
</evidence>
<dbReference type="InterPro" id="IPR011992">
    <property type="entry name" value="EF-hand-dom_pair"/>
</dbReference>
<dbReference type="PANTHER" id="PTHR23048:SF0">
    <property type="entry name" value="CALMODULIN LIKE 3"/>
    <property type="match status" value="1"/>
</dbReference>
<keyword evidence="4" id="KW-0677">Repeat</keyword>
<feature type="region of interest" description="Disordered" evidence="8">
    <location>
        <begin position="780"/>
        <end position="804"/>
    </location>
</feature>
<comment type="caution">
    <text evidence="11">The sequence shown here is derived from an EMBL/GenBank/DDBJ whole genome shotgun (WGS) entry which is preliminary data.</text>
</comment>
<dbReference type="OrthoDB" id="543578at2"/>
<accession>A0A2S9Y5R1</accession>
<evidence type="ECO:0000313" key="11">
    <source>
        <dbReference type="EMBL" id="PRQ00439.1"/>
    </source>
</evidence>
<keyword evidence="3" id="KW-0285">Flavoprotein</keyword>
<feature type="domain" description="ERV/ALR sulfhydryl oxidase" evidence="10">
    <location>
        <begin position="550"/>
        <end position="690"/>
    </location>
</feature>
<dbReference type="Gene3D" id="1.10.238.10">
    <property type="entry name" value="EF-hand"/>
    <property type="match status" value="2"/>
</dbReference>
<evidence type="ECO:0000256" key="7">
    <source>
        <dbReference type="ARBA" id="ARBA00023157"/>
    </source>
</evidence>
<dbReference type="CDD" id="cd00051">
    <property type="entry name" value="EFh"/>
    <property type="match status" value="2"/>
</dbReference>
<dbReference type="PROSITE" id="PS50222">
    <property type="entry name" value="EF_HAND_2"/>
    <property type="match status" value="4"/>
</dbReference>
<comment type="cofactor">
    <cofactor evidence="1">
        <name>FAD</name>
        <dbReference type="ChEBI" id="CHEBI:57692"/>
    </cofactor>
</comment>
<dbReference type="SUPFAM" id="SSF69000">
    <property type="entry name" value="FAD-dependent thiol oxidase"/>
    <property type="match status" value="1"/>
</dbReference>
<feature type="domain" description="EF-hand" evidence="9">
    <location>
        <begin position="18"/>
        <end position="53"/>
    </location>
</feature>
<evidence type="ECO:0000256" key="3">
    <source>
        <dbReference type="ARBA" id="ARBA00022630"/>
    </source>
</evidence>
<dbReference type="PROSITE" id="PS00018">
    <property type="entry name" value="EF_HAND_1"/>
    <property type="match status" value="3"/>
</dbReference>
<dbReference type="Pfam" id="PF13499">
    <property type="entry name" value="EF-hand_7"/>
    <property type="match status" value="2"/>
</dbReference>
<dbReference type="RefSeq" id="WP_106092794.1">
    <property type="nucleotide sequence ID" value="NZ_PVNL01000118.1"/>
</dbReference>
<dbReference type="EC" id="1.8.3.2" evidence="2"/>
<evidence type="ECO:0000313" key="12">
    <source>
        <dbReference type="Proteomes" id="UP000238823"/>
    </source>
</evidence>
<dbReference type="InterPro" id="IPR050230">
    <property type="entry name" value="CALM/Myosin/TropC-like"/>
</dbReference>
<name>A0A2S9Y5R1_9BACT</name>
<reference evidence="11 12" key="1">
    <citation type="submission" date="2018-03" db="EMBL/GenBank/DDBJ databases">
        <title>Draft Genome Sequences of the Obligatory Marine Myxobacteria Enhygromyxa salina SWB007.</title>
        <authorList>
            <person name="Poehlein A."/>
            <person name="Moghaddam J.A."/>
            <person name="Harms H."/>
            <person name="Alanjari M."/>
            <person name="Koenig G.M."/>
            <person name="Daniel R."/>
            <person name="Schaeberle T.F."/>
        </authorList>
    </citation>
    <scope>NUCLEOTIDE SEQUENCE [LARGE SCALE GENOMIC DNA]</scope>
    <source>
        <strain evidence="11 12">SWB007</strain>
    </source>
</reference>
<evidence type="ECO:0000259" key="10">
    <source>
        <dbReference type="PROSITE" id="PS51324"/>
    </source>
</evidence>
<gene>
    <name evidence="11" type="ORF">ENSA7_59330</name>
</gene>
<dbReference type="InterPro" id="IPR018247">
    <property type="entry name" value="EF_Hand_1_Ca_BS"/>
</dbReference>
<dbReference type="EMBL" id="PVNL01000118">
    <property type="protein sequence ID" value="PRQ00439.1"/>
    <property type="molecule type" value="Genomic_DNA"/>
</dbReference>
<dbReference type="GO" id="GO:0005509">
    <property type="term" value="F:calcium ion binding"/>
    <property type="evidence" value="ECO:0007669"/>
    <property type="project" value="InterPro"/>
</dbReference>
<feature type="domain" description="EF-hand" evidence="9">
    <location>
        <begin position="89"/>
        <end position="124"/>
    </location>
</feature>
<dbReference type="SUPFAM" id="SSF47473">
    <property type="entry name" value="EF-hand"/>
    <property type="match status" value="1"/>
</dbReference>
<protein>
    <recommendedName>
        <fullName evidence="2">thiol oxidase</fullName>
        <ecNumber evidence="2">1.8.3.2</ecNumber>
    </recommendedName>
</protein>
<dbReference type="InterPro" id="IPR002048">
    <property type="entry name" value="EF_hand_dom"/>
</dbReference>
<dbReference type="InterPro" id="IPR017905">
    <property type="entry name" value="ERV/ALR_sulphydryl_oxidase"/>
</dbReference>
<evidence type="ECO:0000256" key="8">
    <source>
        <dbReference type="SAM" id="MobiDB-lite"/>
    </source>
</evidence>
<dbReference type="InterPro" id="IPR036774">
    <property type="entry name" value="ERV/ALR_sulphydryl_oxid_sf"/>
</dbReference>
<dbReference type="GO" id="GO:0016460">
    <property type="term" value="C:myosin II complex"/>
    <property type="evidence" value="ECO:0007669"/>
    <property type="project" value="TreeGrafter"/>
</dbReference>
<keyword evidence="6" id="KW-0560">Oxidoreductase</keyword>